<protein>
    <submittedName>
        <fullName evidence="1">8981_t:CDS:1</fullName>
    </submittedName>
</protein>
<name>A0ACA9LKC5_9GLOM</name>
<dbReference type="EMBL" id="CAJVQC010003734">
    <property type="protein sequence ID" value="CAG8531459.1"/>
    <property type="molecule type" value="Genomic_DNA"/>
</dbReference>
<evidence type="ECO:0000313" key="2">
    <source>
        <dbReference type="Proteomes" id="UP000789920"/>
    </source>
</evidence>
<comment type="caution">
    <text evidence="1">The sequence shown here is derived from an EMBL/GenBank/DDBJ whole genome shotgun (WGS) entry which is preliminary data.</text>
</comment>
<gene>
    <name evidence="1" type="ORF">RPERSI_LOCUS3157</name>
</gene>
<sequence>MEIDNLSEIFGDFEFNEDNEFFMDNQDDIEENVEMMNIIQFYGEQETVSYEEETIESLDELTDQYFPSDESSTPESYLIEHCKSLNSKQYGMDKSEMFCALSSNKSLNSFDKLTYTSQKFKPIIFDLPKESVHNGKTQEDMYRAGKGHVLPKYKPVFDLPQETLQNVEITENNDDMTTRISFESQNLQSPKRKRNSSNVMSRDDKGSSDSSVMARVSIVNMDSESLNDINKDENSDGEADRQSITLHLEKLTIGSFISHYPCAISLNPTTQSICFTNLMANISTIGDTSRLDIHIKGFEHYSRNDKLIELLLASKVSKWLIPMRTIINYNEVHLSIDPSEGEIAKAGKISMIVSDQEDLDKLRVMDDMFRKLQIEATDPLDTTIVSYDNILIPALINYEKVRFHYDLSYNTTLKNFIEMLRERLNSKLISPPLYYTSDSKRTFVIKNEENWEECKKMVAKERYEGESIIDNEAVLDLYVTRKKNNMEGSIEM</sequence>
<reference evidence="1" key="1">
    <citation type="submission" date="2021-06" db="EMBL/GenBank/DDBJ databases">
        <authorList>
            <person name="Kallberg Y."/>
            <person name="Tangrot J."/>
            <person name="Rosling A."/>
        </authorList>
    </citation>
    <scope>NUCLEOTIDE SEQUENCE</scope>
    <source>
        <strain evidence="1">MA461A</strain>
    </source>
</reference>
<keyword evidence="2" id="KW-1185">Reference proteome</keyword>
<accession>A0ACA9LKC5</accession>
<organism evidence="1 2">
    <name type="scientific">Racocetra persica</name>
    <dbReference type="NCBI Taxonomy" id="160502"/>
    <lineage>
        <taxon>Eukaryota</taxon>
        <taxon>Fungi</taxon>
        <taxon>Fungi incertae sedis</taxon>
        <taxon>Mucoromycota</taxon>
        <taxon>Glomeromycotina</taxon>
        <taxon>Glomeromycetes</taxon>
        <taxon>Diversisporales</taxon>
        <taxon>Gigasporaceae</taxon>
        <taxon>Racocetra</taxon>
    </lineage>
</organism>
<proteinExistence type="predicted"/>
<evidence type="ECO:0000313" key="1">
    <source>
        <dbReference type="EMBL" id="CAG8531459.1"/>
    </source>
</evidence>
<dbReference type="Proteomes" id="UP000789920">
    <property type="component" value="Unassembled WGS sequence"/>
</dbReference>